<dbReference type="GO" id="GO:0017022">
    <property type="term" value="F:myosin binding"/>
    <property type="evidence" value="ECO:0007669"/>
    <property type="project" value="InterPro"/>
</dbReference>
<gene>
    <name evidence="17" type="ORF">SNE40_013811</name>
</gene>
<feature type="coiled-coil region" evidence="13">
    <location>
        <begin position="431"/>
        <end position="462"/>
    </location>
</feature>
<evidence type="ECO:0000256" key="3">
    <source>
        <dbReference type="ARBA" id="ARBA00004651"/>
    </source>
</evidence>
<evidence type="ECO:0000256" key="6">
    <source>
        <dbReference type="ARBA" id="ARBA00022475"/>
    </source>
</evidence>
<evidence type="ECO:0000256" key="13">
    <source>
        <dbReference type="SAM" id="Coils"/>
    </source>
</evidence>
<comment type="similarity">
    <text evidence="4">Belongs to the vezatin family.</text>
</comment>
<dbReference type="GO" id="GO:0005634">
    <property type="term" value="C:nucleus"/>
    <property type="evidence" value="ECO:0007669"/>
    <property type="project" value="UniProtKB-SubCell"/>
</dbReference>
<dbReference type="AlphaFoldDB" id="A0AAN8JGM6"/>
<feature type="compositionally biased region" description="Low complexity" evidence="14">
    <location>
        <begin position="773"/>
        <end position="785"/>
    </location>
</feature>
<evidence type="ECO:0000256" key="9">
    <source>
        <dbReference type="ARBA" id="ARBA00022989"/>
    </source>
</evidence>
<dbReference type="Pfam" id="PF12632">
    <property type="entry name" value="Vezatin"/>
    <property type="match status" value="1"/>
</dbReference>
<evidence type="ECO:0000256" key="12">
    <source>
        <dbReference type="ARBA" id="ARBA00023242"/>
    </source>
</evidence>
<keyword evidence="7 15" id="KW-0812">Transmembrane</keyword>
<keyword evidence="10 13" id="KW-0175">Coiled coil</keyword>
<dbReference type="GO" id="GO:0005912">
    <property type="term" value="C:adherens junction"/>
    <property type="evidence" value="ECO:0007669"/>
    <property type="project" value="UniProtKB-SubCell"/>
</dbReference>
<evidence type="ECO:0000256" key="1">
    <source>
        <dbReference type="ARBA" id="ARBA00004123"/>
    </source>
</evidence>
<evidence type="ECO:0000256" key="7">
    <source>
        <dbReference type="ARBA" id="ARBA00022692"/>
    </source>
</evidence>
<dbReference type="InterPro" id="IPR026859">
    <property type="entry name" value="Myosin-bd"/>
</dbReference>
<sequence length="1220" mass="136108">MNDEQDEDVIFENSPLYKHMRLAGMEDVQTETVQHVTKIPARKLLKQYFQVDYASLFIDILGKCYQSVVFYLSKTKWGTENLEAWYHMTTLKHVQNSKALEEEDSAFLENYINCNVGETTLTEPSVYDCFKKWNGPINYLSTGFLVYTLIWCTGIFPINLRPMADFLAVGFGICMMSTCSDVCFYWWKRRIFMDTTSAIQKSMEISEKVLTLTRQSLRLVQEKELVARGFTLVSQRVAVSGIEQTASTNSSKLCSELRKNNFHVARSGMLIFREATLKLLELHPLIPEVDSVSNYLASVPLSDYGPCLQLIGQQADDSQHLAQLTDGYSVAALRGMNQLFSLYLSEFIRRLTLCFIADAQIQGSPEPFDKLKILMEELYIKLEKDHLQLQRSYDFHKSSPLNREPSKPKFDRPKSKKGEFYTAVHSLDLHLQAALIRTQELSKQLEKEMNEESADCVDLSHDESDQSKPTEESWLQVMSEVKAELEACKGCWEEGIGRIKKTTKNNVPISPVNNIKEVLGDSKVKEVVIMDAGDYIIEDQVFEGYTDADNNDDFTWNWEPILSPEEKEKKKREKEEAKRLLSELRSVISVRAEDRERREEIALAKSRTLTSPDESRHLENFQVDLMPQSQKTCSENSKSKCKLEAKSVLSNSDIFSSTKAELSPFLCDQTSSLNISPILSENEMNSDKMVNNSIGEEMDDENPLPAHLARKSDIVNLNNSATSPFPQRAGLAAEDSFVSVSSLDNGKGNSINDLQNSDSILSTSVTTKVQGKSFSMSDSEYSTTSSKEDSCRQNSVDLDSSPGYEEMKASSIDSVQGSKSSSGFFEGKEQSQKHNNEICQNLDKTYGIIQEKVPIEPGNLNTISSKSSSQSKDSAINQDILSQQQNLSSSSFQFSKTSNYEDISGIQKLENDSQDGLLSTGAKQSDCDNISSSFYSPLTSFTDQLSGIAPLVDSEVQSSELFNDSKLTQKNQSDSVSHTQSYSSKPDNPSNNDTFQVKNDPCDISAAGISNVDLFQSTKPDNMSISHDNAPNVVKPTSTVSDISVDSFTSLQQNSCEPCLEDPTSNLNPDNTPNKSTGFTVSKPTDVLHNDEKELYETKSQPSNEETKSEKPTKAEIFEHEPEEDDLENTDSSEQCLDVTSPDTSSSSNGEPGQTDLDIRISRLPGANLSFSANIAAMAAARSINLNLNIDTFGDSSSEDEVCECKCDDDDDCDEESIDV</sequence>
<keyword evidence="8" id="KW-0965">Cell junction</keyword>
<name>A0AAN8JGM6_PATCE</name>
<feature type="transmembrane region" description="Helical" evidence="15">
    <location>
        <begin position="139"/>
        <end position="160"/>
    </location>
</feature>
<dbReference type="GO" id="GO:0098609">
    <property type="term" value="P:cell-cell adhesion"/>
    <property type="evidence" value="ECO:0007669"/>
    <property type="project" value="InterPro"/>
</dbReference>
<comment type="caution">
    <text evidence="17">The sequence shown here is derived from an EMBL/GenBank/DDBJ whole genome shotgun (WGS) entry which is preliminary data.</text>
</comment>
<evidence type="ECO:0000256" key="14">
    <source>
        <dbReference type="SAM" id="MobiDB-lite"/>
    </source>
</evidence>
<comment type="subcellular location">
    <subcellularLocation>
        <location evidence="2">Cell junction</location>
        <location evidence="2">Adherens junction</location>
    </subcellularLocation>
    <subcellularLocation>
        <location evidence="3">Cell membrane</location>
        <topology evidence="3">Multi-pass membrane protein</topology>
    </subcellularLocation>
    <subcellularLocation>
        <location evidence="1">Nucleus</location>
    </subcellularLocation>
</comment>
<keyword evidence="12" id="KW-0539">Nucleus</keyword>
<evidence type="ECO:0000256" key="10">
    <source>
        <dbReference type="ARBA" id="ARBA00023054"/>
    </source>
</evidence>
<feature type="region of interest" description="Disordered" evidence="14">
    <location>
        <begin position="1054"/>
        <end position="1157"/>
    </location>
</feature>
<accession>A0AAN8JGM6</accession>
<evidence type="ECO:0000256" key="11">
    <source>
        <dbReference type="ARBA" id="ARBA00023136"/>
    </source>
</evidence>
<evidence type="ECO:0000256" key="8">
    <source>
        <dbReference type="ARBA" id="ARBA00022949"/>
    </source>
</evidence>
<feature type="compositionally biased region" description="Polar residues" evidence="14">
    <location>
        <begin position="1141"/>
        <end position="1152"/>
    </location>
</feature>
<keyword evidence="9 15" id="KW-1133">Transmembrane helix</keyword>
<keyword evidence="6" id="KW-1003">Cell membrane</keyword>
<evidence type="ECO:0000256" key="4">
    <source>
        <dbReference type="ARBA" id="ARBA00007245"/>
    </source>
</evidence>
<evidence type="ECO:0000256" key="5">
    <source>
        <dbReference type="ARBA" id="ARBA00018125"/>
    </source>
</evidence>
<dbReference type="Proteomes" id="UP001347796">
    <property type="component" value="Unassembled WGS sequence"/>
</dbReference>
<organism evidence="17 18">
    <name type="scientific">Patella caerulea</name>
    <name type="common">Rayed Mediterranean limpet</name>
    <dbReference type="NCBI Taxonomy" id="87958"/>
    <lineage>
        <taxon>Eukaryota</taxon>
        <taxon>Metazoa</taxon>
        <taxon>Spiralia</taxon>
        <taxon>Lophotrochozoa</taxon>
        <taxon>Mollusca</taxon>
        <taxon>Gastropoda</taxon>
        <taxon>Patellogastropoda</taxon>
        <taxon>Patelloidea</taxon>
        <taxon>Patellidae</taxon>
        <taxon>Patella</taxon>
    </lineage>
</organism>
<evidence type="ECO:0000313" key="18">
    <source>
        <dbReference type="Proteomes" id="UP001347796"/>
    </source>
</evidence>
<dbReference type="PANTHER" id="PTHR15989">
    <property type="entry name" value="VEZATIN"/>
    <property type="match status" value="1"/>
</dbReference>
<protein>
    <recommendedName>
        <fullName evidence="5">Vezatin</fullName>
    </recommendedName>
</protein>
<feature type="compositionally biased region" description="Basic and acidic residues" evidence="14">
    <location>
        <begin position="1105"/>
        <end position="1120"/>
    </location>
</feature>
<feature type="region of interest" description="Disordered" evidence="14">
    <location>
        <begin position="771"/>
        <end position="833"/>
    </location>
</feature>
<proteinExistence type="inferred from homology"/>
<feature type="compositionally biased region" description="Polar residues" evidence="14">
    <location>
        <begin position="964"/>
        <end position="997"/>
    </location>
</feature>
<evidence type="ECO:0000259" key="16">
    <source>
        <dbReference type="Pfam" id="PF12632"/>
    </source>
</evidence>
<feature type="region of interest" description="Disordered" evidence="14">
    <location>
        <begin position="964"/>
        <end position="999"/>
    </location>
</feature>
<feature type="compositionally biased region" description="Basic and acidic residues" evidence="14">
    <location>
        <begin position="1086"/>
        <end position="1097"/>
    </location>
</feature>
<dbReference type="PANTHER" id="PTHR15989:SF5">
    <property type="entry name" value="VEZATIN"/>
    <property type="match status" value="1"/>
</dbReference>
<feature type="compositionally biased region" description="Polar residues" evidence="14">
    <location>
        <begin position="1063"/>
        <end position="1083"/>
    </location>
</feature>
<keyword evidence="11 15" id="KW-0472">Membrane</keyword>
<feature type="compositionally biased region" description="Acidic residues" evidence="14">
    <location>
        <begin position="1121"/>
        <end position="1131"/>
    </location>
</feature>
<keyword evidence="18" id="KW-1185">Reference proteome</keyword>
<dbReference type="GO" id="GO:0005886">
    <property type="term" value="C:plasma membrane"/>
    <property type="evidence" value="ECO:0007669"/>
    <property type="project" value="UniProtKB-SubCell"/>
</dbReference>
<evidence type="ECO:0000256" key="2">
    <source>
        <dbReference type="ARBA" id="ARBA00004536"/>
    </source>
</evidence>
<dbReference type="InterPro" id="IPR026858">
    <property type="entry name" value="Vezatin"/>
</dbReference>
<evidence type="ECO:0000313" key="17">
    <source>
        <dbReference type="EMBL" id="KAK6175323.1"/>
    </source>
</evidence>
<feature type="domain" description="Myosin-binding" evidence="16">
    <location>
        <begin position="195"/>
        <end position="352"/>
    </location>
</feature>
<reference evidence="17 18" key="1">
    <citation type="submission" date="2024-01" db="EMBL/GenBank/DDBJ databases">
        <title>The genome of the rayed Mediterranean limpet Patella caerulea (Linnaeus, 1758).</title>
        <authorList>
            <person name="Anh-Thu Weber A."/>
            <person name="Halstead-Nussloch G."/>
        </authorList>
    </citation>
    <scope>NUCLEOTIDE SEQUENCE [LARGE SCALE GENOMIC DNA]</scope>
    <source>
        <strain evidence="17">AATW-2023a</strain>
        <tissue evidence="17">Whole specimen</tissue>
    </source>
</reference>
<evidence type="ECO:0000256" key="15">
    <source>
        <dbReference type="SAM" id="Phobius"/>
    </source>
</evidence>
<dbReference type="EMBL" id="JAZGQO010000010">
    <property type="protein sequence ID" value="KAK6175323.1"/>
    <property type="molecule type" value="Genomic_DNA"/>
</dbReference>